<evidence type="ECO:0000313" key="3">
    <source>
        <dbReference type="EMBL" id="CAD9206039.1"/>
    </source>
</evidence>
<dbReference type="SUPFAM" id="SSF55961">
    <property type="entry name" value="Bet v1-like"/>
    <property type="match status" value="1"/>
</dbReference>
<proteinExistence type="predicted"/>
<dbReference type="Gene3D" id="3.30.530.20">
    <property type="match status" value="1"/>
</dbReference>
<name>A0A7S1X3D0_9CHLO</name>
<dbReference type="EMBL" id="HBGG01016129">
    <property type="protein sequence ID" value="CAD9206039.1"/>
    <property type="molecule type" value="Transcribed_RNA"/>
</dbReference>
<reference evidence="3" key="1">
    <citation type="submission" date="2021-01" db="EMBL/GenBank/DDBJ databases">
        <authorList>
            <person name="Corre E."/>
            <person name="Pelletier E."/>
            <person name="Niang G."/>
            <person name="Scheremetjew M."/>
            <person name="Finn R."/>
            <person name="Kale V."/>
            <person name="Holt S."/>
            <person name="Cochrane G."/>
            <person name="Meng A."/>
            <person name="Brown T."/>
            <person name="Cohen L."/>
        </authorList>
    </citation>
    <scope>NUCLEOTIDE SEQUENCE</scope>
    <source>
        <strain evidence="3">PLY429</strain>
    </source>
</reference>
<dbReference type="AlphaFoldDB" id="A0A7S1X3D0"/>
<feature type="domain" description="Coenzyme Q-binding protein COQ10 START" evidence="2">
    <location>
        <begin position="104"/>
        <end position="218"/>
    </location>
</feature>
<dbReference type="Pfam" id="PF03364">
    <property type="entry name" value="Polyketide_cyc"/>
    <property type="match status" value="1"/>
</dbReference>
<dbReference type="PANTHER" id="PTHR31385">
    <property type="entry name" value="PUTATIVE (DUF220)-RELATED"/>
    <property type="match status" value="1"/>
</dbReference>
<accession>A0A7S1X3D0</accession>
<evidence type="ECO:0000259" key="2">
    <source>
        <dbReference type="Pfam" id="PF03364"/>
    </source>
</evidence>
<organism evidence="3">
    <name type="scientific">Tetraselmis chuii</name>
    <dbReference type="NCBI Taxonomy" id="63592"/>
    <lineage>
        <taxon>Eukaryota</taxon>
        <taxon>Viridiplantae</taxon>
        <taxon>Chlorophyta</taxon>
        <taxon>core chlorophytes</taxon>
        <taxon>Chlorodendrophyceae</taxon>
        <taxon>Chlorodendrales</taxon>
        <taxon>Chlorodendraceae</taxon>
        <taxon>Tetraselmis</taxon>
    </lineage>
</organism>
<protein>
    <recommendedName>
        <fullName evidence="2">Coenzyme Q-binding protein COQ10 START domain-containing protein</fullName>
    </recommendedName>
</protein>
<dbReference type="PANTHER" id="PTHR31385:SF1">
    <property type="entry name" value="PUTATIVE (DUF220)-RELATED"/>
    <property type="match status" value="1"/>
</dbReference>
<sequence>MSTPWNLNGASWPRAHTNRARGLSSGCSTTASAPVPYAKLTTTSIRTANRRASRHVGVSRQSGVCQASRDSAVSLAGEAILGVPDVNLNSAPNGGYTVTGALEVQARPEDVYAVLVDYEGAHNIFSNIEATKVLEVDGKTQLLQKCRWTFLMFSGTFDAILSVREVPEQKVLLFELVRSSFMKGFEGRWHVVDNGAGGSVVEHSLTVNPTLSPPGVMGGYTRKIFVEQEHQVLDDLIAELIRREQVSVAENVTAC</sequence>
<dbReference type="InterPro" id="IPR023393">
    <property type="entry name" value="START-like_dom_sf"/>
</dbReference>
<feature type="region of interest" description="Disordered" evidence="1">
    <location>
        <begin position="1"/>
        <end position="27"/>
    </location>
</feature>
<gene>
    <name evidence="3" type="ORF">TCHU04912_LOCUS8275</name>
</gene>
<dbReference type="InterPro" id="IPR005031">
    <property type="entry name" value="COQ10_START"/>
</dbReference>
<evidence type="ECO:0000256" key="1">
    <source>
        <dbReference type="SAM" id="MobiDB-lite"/>
    </source>
</evidence>